<dbReference type="InterPro" id="IPR035919">
    <property type="entry name" value="EAL_sf"/>
</dbReference>
<organism evidence="2 3">
    <name type="scientific">Pantoea allii</name>
    <dbReference type="NCBI Taxonomy" id="574096"/>
    <lineage>
        <taxon>Bacteria</taxon>
        <taxon>Pseudomonadati</taxon>
        <taxon>Pseudomonadota</taxon>
        <taxon>Gammaproteobacteria</taxon>
        <taxon>Enterobacterales</taxon>
        <taxon>Erwiniaceae</taxon>
        <taxon>Pantoea</taxon>
    </lineage>
</organism>
<dbReference type="SMART" id="SM00052">
    <property type="entry name" value="EAL"/>
    <property type="match status" value="1"/>
</dbReference>
<feature type="domain" description="EAL" evidence="1">
    <location>
        <begin position="1"/>
        <end position="223"/>
    </location>
</feature>
<dbReference type="Pfam" id="PF00563">
    <property type="entry name" value="EAL"/>
    <property type="match status" value="1"/>
</dbReference>
<dbReference type="InterPro" id="IPR050706">
    <property type="entry name" value="Cyclic-di-GMP_PDE-like"/>
</dbReference>
<dbReference type="Proteomes" id="UP001197236">
    <property type="component" value="Unassembled WGS sequence"/>
</dbReference>
<dbReference type="PANTHER" id="PTHR33121">
    <property type="entry name" value="CYCLIC DI-GMP PHOSPHODIESTERASE PDEF"/>
    <property type="match status" value="1"/>
</dbReference>
<accession>A0ABS6VG14</accession>
<dbReference type="Gene3D" id="3.20.20.450">
    <property type="entry name" value="EAL domain"/>
    <property type="match status" value="1"/>
</dbReference>
<dbReference type="SUPFAM" id="SSF141868">
    <property type="entry name" value="EAL domain-like"/>
    <property type="match status" value="1"/>
</dbReference>
<evidence type="ECO:0000313" key="2">
    <source>
        <dbReference type="EMBL" id="MBW1258075.1"/>
    </source>
</evidence>
<dbReference type="RefSeq" id="WP_096011945.1">
    <property type="nucleotide sequence ID" value="NZ_CP193910.1"/>
</dbReference>
<dbReference type="PROSITE" id="PS50883">
    <property type="entry name" value="EAL"/>
    <property type="match status" value="1"/>
</dbReference>
<protein>
    <submittedName>
        <fullName evidence="2">EAL domain-containing protein</fullName>
    </submittedName>
</protein>
<reference evidence="2 3" key="1">
    <citation type="submission" date="2021-07" db="EMBL/GenBank/DDBJ databases">
        <title>A novel phosphonate cluster across the Pantoea species complex is important for pathogenicity in onion.</title>
        <authorList>
            <person name="Zhao M."/>
            <person name="Stice S."/>
            <person name="Shin G.Y."/>
            <person name="Coutinho T."/>
            <person name="Gitaitis R."/>
            <person name="Kvitko B."/>
            <person name="Dutta B."/>
        </authorList>
    </citation>
    <scope>NUCLEOTIDE SEQUENCE [LARGE SCALE GENOMIC DNA]</scope>
    <source>
        <strain evidence="2 3">BD 382</strain>
    </source>
</reference>
<comment type="caution">
    <text evidence="2">The sequence shown here is derived from an EMBL/GenBank/DDBJ whole genome shotgun (WGS) entry which is preliminary data.</text>
</comment>
<proteinExistence type="predicted"/>
<name>A0ABS6VG14_9GAMM</name>
<dbReference type="InterPro" id="IPR001633">
    <property type="entry name" value="EAL_dom"/>
</dbReference>
<sequence length="223" mass="25836">MLRKINGIRLQPIVQLKDNTVTGYEVLSKITSDDNVERFFNVLPEKDYVNLLMRQLEIIHGVGINETLFVNLPLRIFLNKCELDFFVQREVTFEKKINIEVQDAFLLGKVDSLQKCSVIKAMDRCKSHGYDIWLDDYTAGMGRWLNNPVMTFDGIKTDYREIRRLKRKALSMKPLVDEAKQFTKRILVEGIETESDLRYARASGATLGQGYLWPERVILTTVV</sequence>
<dbReference type="PANTHER" id="PTHR33121:SF70">
    <property type="entry name" value="SIGNALING PROTEIN YKOW"/>
    <property type="match status" value="1"/>
</dbReference>
<keyword evidence="3" id="KW-1185">Reference proteome</keyword>
<evidence type="ECO:0000259" key="1">
    <source>
        <dbReference type="PROSITE" id="PS50883"/>
    </source>
</evidence>
<dbReference type="EMBL" id="JAHVXZ010000006">
    <property type="protein sequence ID" value="MBW1258075.1"/>
    <property type="molecule type" value="Genomic_DNA"/>
</dbReference>
<gene>
    <name evidence="2" type="ORF">KYI95_12890</name>
</gene>
<evidence type="ECO:0000313" key="3">
    <source>
        <dbReference type="Proteomes" id="UP001197236"/>
    </source>
</evidence>